<dbReference type="EMBL" id="JARPMG010000005">
    <property type="protein sequence ID" value="KAJ8100645.1"/>
    <property type="molecule type" value="Genomic_DNA"/>
</dbReference>
<dbReference type="AlphaFoldDB" id="A0AAD7VTY5"/>
<gene>
    <name evidence="5" type="ORF">POJ06DRAFT_281621</name>
</gene>
<dbReference type="PANTHER" id="PTHR42901:SF1">
    <property type="entry name" value="ALCOHOL DEHYDROGENASE"/>
    <property type="match status" value="1"/>
</dbReference>
<proteinExistence type="inferred from homology"/>
<organism evidence="5 6">
    <name type="scientific">Lipomyces tetrasporus</name>
    <dbReference type="NCBI Taxonomy" id="54092"/>
    <lineage>
        <taxon>Eukaryota</taxon>
        <taxon>Fungi</taxon>
        <taxon>Dikarya</taxon>
        <taxon>Ascomycota</taxon>
        <taxon>Saccharomycotina</taxon>
        <taxon>Lipomycetes</taxon>
        <taxon>Lipomycetales</taxon>
        <taxon>Lipomycetaceae</taxon>
        <taxon>Lipomyces</taxon>
    </lineage>
</organism>
<dbReference type="SUPFAM" id="SSF51735">
    <property type="entry name" value="NAD(P)-binding Rossmann-fold domains"/>
    <property type="match status" value="1"/>
</dbReference>
<evidence type="ECO:0000313" key="5">
    <source>
        <dbReference type="EMBL" id="KAJ8100645.1"/>
    </source>
</evidence>
<keyword evidence="3" id="KW-0560">Oxidoreductase</keyword>
<evidence type="ECO:0000256" key="3">
    <source>
        <dbReference type="ARBA" id="ARBA00023002"/>
    </source>
</evidence>
<sequence length="380" mass="41253">MQGPQVYASSLNPGESVPLIWLPDVVFEPISYIGDTAPAAAEQIVRRPLLPAPRTRFLRDFSTTSLVSPLFPVPHRHPQHSHTRTLNSLITSLQHHKFPQSLISPRAFRRTIMSFGTSAAARLAGKTVLITGASSGIGRATAFEFANASGGDIKLILTARREAALVSIKEEIEKAYPKSKVFPIALDVSKLSTIDAFVDNLPAEAKDIDVLVNNAGMVHGVDQVGTIAQSDIDIMFQTNVFGLIALTQKLLPLFKEKGKGDILNIGSIAGREPYPGGAIYCATKAAVKSFTETLRKELIATRIRVIEVDPGQVETEFSVVRFRGDKGKADAVYKGVEPLIAEDIAEVIVFAVSRRENVVIADTLVFPSHQASALIMHRKL</sequence>
<dbReference type="PROSITE" id="PS00061">
    <property type="entry name" value="ADH_SHORT"/>
    <property type="match status" value="1"/>
</dbReference>
<comment type="caution">
    <text evidence="5">The sequence shown here is derived from an EMBL/GenBank/DDBJ whole genome shotgun (WGS) entry which is preliminary data.</text>
</comment>
<reference evidence="5" key="1">
    <citation type="submission" date="2023-03" db="EMBL/GenBank/DDBJ databases">
        <title>Near-Complete genome sequence of Lipomyces tetrasporous NRRL Y-64009, an oleaginous yeast capable of growing on lignocellulosic hydrolysates.</title>
        <authorList>
            <consortium name="Lawrence Berkeley National Laboratory"/>
            <person name="Jagtap S.S."/>
            <person name="Liu J.-J."/>
            <person name="Walukiewicz H.E."/>
            <person name="Pangilinan J."/>
            <person name="Lipzen A."/>
            <person name="Ahrendt S."/>
            <person name="Koriabine M."/>
            <person name="Cobaugh K."/>
            <person name="Salamov A."/>
            <person name="Yoshinaga Y."/>
            <person name="Ng V."/>
            <person name="Daum C."/>
            <person name="Grigoriev I.V."/>
            <person name="Slininger P.J."/>
            <person name="Dien B.S."/>
            <person name="Jin Y.-S."/>
            <person name="Rao C.V."/>
        </authorList>
    </citation>
    <scope>NUCLEOTIDE SEQUENCE</scope>
    <source>
        <strain evidence="5">NRRL Y-64009</strain>
    </source>
</reference>
<dbReference type="RefSeq" id="XP_056044095.1">
    <property type="nucleotide sequence ID" value="XM_056189959.1"/>
</dbReference>
<dbReference type="Proteomes" id="UP001217417">
    <property type="component" value="Unassembled WGS sequence"/>
</dbReference>
<evidence type="ECO:0000256" key="1">
    <source>
        <dbReference type="ARBA" id="ARBA00006484"/>
    </source>
</evidence>
<dbReference type="Gene3D" id="3.40.50.720">
    <property type="entry name" value="NAD(P)-binding Rossmann-like Domain"/>
    <property type="match status" value="1"/>
</dbReference>
<dbReference type="PRINTS" id="PR00080">
    <property type="entry name" value="SDRFAMILY"/>
</dbReference>
<dbReference type="GeneID" id="80885125"/>
<name>A0AAD7VTY5_9ASCO</name>
<dbReference type="InterPro" id="IPR020904">
    <property type="entry name" value="Sc_DH/Rdtase_CS"/>
</dbReference>
<dbReference type="PRINTS" id="PR00081">
    <property type="entry name" value="GDHRDH"/>
</dbReference>
<protein>
    <recommendedName>
        <fullName evidence="7">NAD(P)-binding protein</fullName>
    </recommendedName>
</protein>
<evidence type="ECO:0000256" key="2">
    <source>
        <dbReference type="ARBA" id="ARBA00022857"/>
    </source>
</evidence>
<dbReference type="PANTHER" id="PTHR42901">
    <property type="entry name" value="ALCOHOL DEHYDROGENASE"/>
    <property type="match status" value="1"/>
</dbReference>
<evidence type="ECO:0000313" key="6">
    <source>
        <dbReference type="Proteomes" id="UP001217417"/>
    </source>
</evidence>
<dbReference type="InterPro" id="IPR002347">
    <property type="entry name" value="SDR_fam"/>
</dbReference>
<keyword evidence="6" id="KW-1185">Reference proteome</keyword>
<evidence type="ECO:0000256" key="4">
    <source>
        <dbReference type="RuleBase" id="RU000363"/>
    </source>
</evidence>
<evidence type="ECO:0008006" key="7">
    <source>
        <dbReference type="Google" id="ProtNLM"/>
    </source>
</evidence>
<keyword evidence="2" id="KW-0521">NADP</keyword>
<dbReference type="GO" id="GO:0016616">
    <property type="term" value="F:oxidoreductase activity, acting on the CH-OH group of donors, NAD or NADP as acceptor"/>
    <property type="evidence" value="ECO:0007669"/>
    <property type="project" value="UniProtKB-ARBA"/>
</dbReference>
<dbReference type="InterPro" id="IPR036291">
    <property type="entry name" value="NAD(P)-bd_dom_sf"/>
</dbReference>
<dbReference type="Pfam" id="PF00106">
    <property type="entry name" value="adh_short"/>
    <property type="match status" value="1"/>
</dbReference>
<accession>A0AAD7VTY5</accession>
<comment type="similarity">
    <text evidence="1 4">Belongs to the short-chain dehydrogenases/reductases (SDR) family.</text>
</comment>
<dbReference type="FunFam" id="3.40.50.720:FF:000047">
    <property type="entry name" value="NADP-dependent L-serine/L-allo-threonine dehydrogenase"/>
    <property type="match status" value="1"/>
</dbReference>